<evidence type="ECO:0008006" key="3">
    <source>
        <dbReference type="Google" id="ProtNLM"/>
    </source>
</evidence>
<protein>
    <recommendedName>
        <fullName evidence="3">HK97 gp10 family phage protein</fullName>
    </recommendedName>
</protein>
<accession>A0ABQ0C2M2</accession>
<reference evidence="1 2" key="1">
    <citation type="submission" date="2024-04" db="EMBL/GenBank/DDBJ databases">
        <title>Defined microbial consortia suppress multidrug-resistant proinflammatory Enterobacteriaceae via ecological control.</title>
        <authorList>
            <person name="Furuichi M."/>
            <person name="Kawaguchi T."/>
            <person name="Pust M."/>
            <person name="Yasuma K."/>
            <person name="Plichta D."/>
            <person name="Hasegawa N."/>
            <person name="Ohya T."/>
            <person name="Bhattarai S."/>
            <person name="Sasajima S."/>
            <person name="Aoto Y."/>
            <person name="Tuganbaev T."/>
            <person name="Yaginuma M."/>
            <person name="Ueda M."/>
            <person name="Okahashi N."/>
            <person name="Amafuji K."/>
            <person name="Kiridooshi Y."/>
            <person name="Sugita K."/>
            <person name="Strazar M."/>
            <person name="Skelly A."/>
            <person name="Suda W."/>
            <person name="Hattori M."/>
            <person name="Nakamoto N."/>
            <person name="Caballero S."/>
            <person name="Norman J."/>
            <person name="Olle B."/>
            <person name="Tanoue T."/>
            <person name="Arita M."/>
            <person name="Bucci V."/>
            <person name="Atarashi K."/>
            <person name="Xavier R."/>
            <person name="Honda K."/>
        </authorList>
    </citation>
    <scope>NUCLEOTIDE SEQUENCE [LARGE SCALE GENOMIC DNA]</scope>
    <source>
        <strain evidence="2">k34-0107-D12</strain>
    </source>
</reference>
<dbReference type="EMBL" id="BAABZQ010000001">
    <property type="protein sequence ID" value="GAA6503035.1"/>
    <property type="molecule type" value="Genomic_DNA"/>
</dbReference>
<evidence type="ECO:0000313" key="2">
    <source>
        <dbReference type="Proteomes" id="UP001600941"/>
    </source>
</evidence>
<dbReference type="Proteomes" id="UP001600941">
    <property type="component" value="Unassembled WGS sequence"/>
</dbReference>
<comment type="caution">
    <text evidence="1">The sequence shown here is derived from an EMBL/GenBank/DDBJ whole genome shotgun (WGS) entry which is preliminary data.</text>
</comment>
<dbReference type="RefSeq" id="WP_033141861.1">
    <property type="nucleotide sequence ID" value="NZ_AP031413.1"/>
</dbReference>
<sequence length="166" mass="18144">MAVMQIKGMEEYTKKIKDLAKNEEKVIKTSVYVGAGVIADAVKAALKTLPVEEGGNGLPPFGTPERPISGVSRQQKGDLIDGMGLAPIKESKPGYISTKLGWAGYGRVKTKRYPNGVPNQMLMRAVEGGTSFRRKTLVVRKSARKAKQQAVEAMGRRAEEEIRKEI</sequence>
<evidence type="ECO:0000313" key="1">
    <source>
        <dbReference type="EMBL" id="GAA6503035.1"/>
    </source>
</evidence>
<name>A0ABQ0C2M2_9FIRM</name>
<proteinExistence type="predicted"/>
<organism evidence="1 2">
    <name type="scientific">Blautia parvula</name>
    <dbReference type="NCBI Taxonomy" id="2877527"/>
    <lineage>
        <taxon>Bacteria</taxon>
        <taxon>Bacillati</taxon>
        <taxon>Bacillota</taxon>
        <taxon>Clostridia</taxon>
        <taxon>Lachnospirales</taxon>
        <taxon>Lachnospiraceae</taxon>
        <taxon>Blautia</taxon>
    </lineage>
</organism>
<gene>
    <name evidence="1" type="ORF">K340107D12_58510</name>
</gene>
<keyword evidence="2" id="KW-1185">Reference proteome</keyword>